<dbReference type="OrthoDB" id="9923806at2"/>
<name>A0A2S3ZLL5_9MICO</name>
<evidence type="ECO:0000313" key="1">
    <source>
        <dbReference type="EMBL" id="POH69165.1"/>
    </source>
</evidence>
<dbReference type="EMBL" id="PPXF01000023">
    <property type="protein sequence ID" value="POH69165.1"/>
    <property type="molecule type" value="Genomic_DNA"/>
</dbReference>
<dbReference type="AlphaFoldDB" id="A0A2S3ZLL5"/>
<comment type="caution">
    <text evidence="1">The sequence shown here is derived from an EMBL/GenBank/DDBJ whole genome shotgun (WGS) entry which is preliminary data.</text>
</comment>
<evidence type="ECO:0000313" key="2">
    <source>
        <dbReference type="Proteomes" id="UP000237104"/>
    </source>
</evidence>
<accession>A0A2S3ZLL5</accession>
<gene>
    <name evidence="1" type="ORF">C3B59_05875</name>
</gene>
<proteinExistence type="predicted"/>
<organism evidence="1 2">
    <name type="scientific">Cryobacterium zongtaii</name>
    <dbReference type="NCBI Taxonomy" id="1259217"/>
    <lineage>
        <taxon>Bacteria</taxon>
        <taxon>Bacillati</taxon>
        <taxon>Actinomycetota</taxon>
        <taxon>Actinomycetes</taxon>
        <taxon>Micrococcales</taxon>
        <taxon>Microbacteriaceae</taxon>
        <taxon>Cryobacterium</taxon>
    </lineage>
</organism>
<dbReference type="RefSeq" id="WP_103430458.1">
    <property type="nucleotide sequence ID" value="NZ_PPXF01000023.1"/>
</dbReference>
<dbReference type="Proteomes" id="UP000237104">
    <property type="component" value="Unassembled WGS sequence"/>
</dbReference>
<protein>
    <submittedName>
        <fullName evidence="1">Uncharacterized protein</fullName>
    </submittedName>
</protein>
<sequence length="168" mass="18419">MDTEDEWGRLSALPEAGNRAGIYTTGGDLRAHGIDPLTLGLADLGAAIRRGDDQLEIPFLSNIALSLVVPGEVQLIRAKTNVFRRDHPVIGAGVFTDSHPAEWLETLAKFDQSVLVYAPHGPRHYSSYGKWLEHWHIGLLPVAYRVDFDGFSMFPPGTTITVKLDDAA</sequence>
<reference evidence="1 2" key="1">
    <citation type="submission" date="2018-01" db="EMBL/GenBank/DDBJ databases">
        <title>Cryobacterium sp. nov., from glaciers in China.</title>
        <authorList>
            <person name="Liu Q."/>
            <person name="Xin Y.-H."/>
        </authorList>
    </citation>
    <scope>NUCLEOTIDE SEQUENCE [LARGE SCALE GENOMIC DNA]</scope>
    <source>
        <strain evidence="1 2">TMB1-8</strain>
    </source>
</reference>